<dbReference type="PANTHER" id="PTHR10666">
    <property type="entry name" value="UBIQUITIN"/>
    <property type="match status" value="1"/>
</dbReference>
<protein>
    <recommendedName>
        <fullName evidence="1">Ubiquitin-like domain-containing protein</fullName>
    </recommendedName>
</protein>
<dbReference type="SMART" id="SM00213">
    <property type="entry name" value="UBQ"/>
    <property type="match status" value="1"/>
</dbReference>
<dbReference type="EMBL" id="ADBJ01000010">
    <property type="protein sequence ID" value="EFA83805.1"/>
    <property type="molecule type" value="Genomic_DNA"/>
</dbReference>
<dbReference type="InterPro" id="IPR019956">
    <property type="entry name" value="Ubiquitin_dom"/>
</dbReference>
<dbReference type="STRING" id="670386.D3B3A7"/>
<dbReference type="AlphaFoldDB" id="D3B3A7"/>
<dbReference type="RefSeq" id="XP_020435922.1">
    <property type="nucleotide sequence ID" value="XM_020573850.1"/>
</dbReference>
<evidence type="ECO:0000313" key="3">
    <source>
        <dbReference type="Proteomes" id="UP000001396"/>
    </source>
</evidence>
<proteinExistence type="predicted"/>
<reference evidence="2 3" key="1">
    <citation type="journal article" date="2011" name="Genome Res.">
        <title>Phylogeny-wide analysis of social amoeba genomes highlights ancient origins for complex intercellular communication.</title>
        <authorList>
            <person name="Heidel A.J."/>
            <person name="Lawal H.M."/>
            <person name="Felder M."/>
            <person name="Schilde C."/>
            <person name="Helps N.R."/>
            <person name="Tunggal B."/>
            <person name="Rivero F."/>
            <person name="John U."/>
            <person name="Schleicher M."/>
            <person name="Eichinger L."/>
            <person name="Platzer M."/>
            <person name="Noegel A.A."/>
            <person name="Schaap P."/>
            <person name="Gloeckner G."/>
        </authorList>
    </citation>
    <scope>NUCLEOTIDE SEQUENCE [LARGE SCALE GENOMIC DNA]</scope>
    <source>
        <strain evidence="3">ATCC 26659 / Pp 5 / PN500</strain>
    </source>
</reference>
<comment type="caution">
    <text evidence="2">The sequence shown here is derived from an EMBL/GenBank/DDBJ whole genome shotgun (WGS) entry which is preliminary data.</text>
</comment>
<gene>
    <name evidence="2" type="ORF">PPL_02873</name>
</gene>
<sequence>MKIFIELPFCGKITILEVENNFTIEKVKLMIQEMENFPMNRQILNFQGNEITDNNQTLSDLNIQNESTINVYLLMTQR</sequence>
<dbReference type="GeneID" id="31358396"/>
<dbReference type="InterPro" id="IPR000626">
    <property type="entry name" value="Ubiquitin-like_dom"/>
</dbReference>
<organism evidence="2 3">
    <name type="scientific">Heterostelium pallidum (strain ATCC 26659 / Pp 5 / PN500)</name>
    <name type="common">Cellular slime mold</name>
    <name type="synonym">Polysphondylium pallidum</name>
    <dbReference type="NCBI Taxonomy" id="670386"/>
    <lineage>
        <taxon>Eukaryota</taxon>
        <taxon>Amoebozoa</taxon>
        <taxon>Evosea</taxon>
        <taxon>Eumycetozoa</taxon>
        <taxon>Dictyostelia</taxon>
        <taxon>Acytosteliales</taxon>
        <taxon>Acytosteliaceae</taxon>
        <taxon>Heterostelium</taxon>
    </lineage>
</organism>
<dbReference type="PROSITE" id="PS50053">
    <property type="entry name" value="UBIQUITIN_2"/>
    <property type="match status" value="1"/>
</dbReference>
<dbReference type="InterPro" id="IPR050158">
    <property type="entry name" value="Ubiquitin_ubiquitin-like"/>
</dbReference>
<dbReference type="Pfam" id="PF00240">
    <property type="entry name" value="ubiquitin"/>
    <property type="match status" value="1"/>
</dbReference>
<dbReference type="PRINTS" id="PR00348">
    <property type="entry name" value="UBIQUITIN"/>
</dbReference>
<feature type="domain" description="Ubiquitin-like" evidence="1">
    <location>
        <begin position="1"/>
        <end position="73"/>
    </location>
</feature>
<keyword evidence="3" id="KW-1185">Reference proteome</keyword>
<dbReference type="InterPro" id="IPR029071">
    <property type="entry name" value="Ubiquitin-like_domsf"/>
</dbReference>
<evidence type="ECO:0000313" key="2">
    <source>
        <dbReference type="EMBL" id="EFA83805.1"/>
    </source>
</evidence>
<dbReference type="Gene3D" id="3.10.20.90">
    <property type="entry name" value="Phosphatidylinositol 3-kinase Catalytic Subunit, Chain A, domain 1"/>
    <property type="match status" value="1"/>
</dbReference>
<evidence type="ECO:0000259" key="1">
    <source>
        <dbReference type="PROSITE" id="PS50053"/>
    </source>
</evidence>
<name>D3B3A7_HETP5</name>
<accession>D3B3A7</accession>
<dbReference type="SUPFAM" id="SSF54236">
    <property type="entry name" value="Ubiquitin-like"/>
    <property type="match status" value="1"/>
</dbReference>
<dbReference type="Proteomes" id="UP000001396">
    <property type="component" value="Unassembled WGS sequence"/>
</dbReference>
<dbReference type="InParanoid" id="D3B3A7"/>